<keyword evidence="5" id="KW-0540">Nuclease</keyword>
<accession>A0A645BEB6</accession>
<dbReference type="GO" id="GO:0005524">
    <property type="term" value="F:ATP binding"/>
    <property type="evidence" value="ECO:0007669"/>
    <property type="project" value="UniProtKB-KW"/>
</dbReference>
<dbReference type="PANTHER" id="PTHR11361">
    <property type="entry name" value="DNA MISMATCH REPAIR PROTEIN MUTS FAMILY MEMBER"/>
    <property type="match status" value="1"/>
</dbReference>
<reference evidence="5" key="1">
    <citation type="submission" date="2019-08" db="EMBL/GenBank/DDBJ databases">
        <authorList>
            <person name="Kucharzyk K."/>
            <person name="Murdoch R.W."/>
            <person name="Higgins S."/>
            <person name="Loffler F."/>
        </authorList>
    </citation>
    <scope>NUCLEOTIDE SEQUENCE</scope>
</reference>
<keyword evidence="2" id="KW-0067">ATP-binding</keyword>
<name>A0A645BEB6_9ZZZZ</name>
<dbReference type="GO" id="GO:0006298">
    <property type="term" value="P:mismatch repair"/>
    <property type="evidence" value="ECO:0007669"/>
    <property type="project" value="InterPro"/>
</dbReference>
<dbReference type="EMBL" id="VSSQ01019546">
    <property type="protein sequence ID" value="MPM63677.1"/>
    <property type="molecule type" value="Genomic_DNA"/>
</dbReference>
<dbReference type="GO" id="GO:0005829">
    <property type="term" value="C:cytosol"/>
    <property type="evidence" value="ECO:0007669"/>
    <property type="project" value="TreeGrafter"/>
</dbReference>
<dbReference type="InterPro" id="IPR000432">
    <property type="entry name" value="DNA_mismatch_repair_MutS_C"/>
</dbReference>
<dbReference type="PANTHER" id="PTHR11361:SF34">
    <property type="entry name" value="DNA MISMATCH REPAIR PROTEIN MSH1, MITOCHONDRIAL"/>
    <property type="match status" value="1"/>
</dbReference>
<dbReference type="EC" id="3.1.-.-" evidence="5"/>
<dbReference type="InterPro" id="IPR027417">
    <property type="entry name" value="P-loop_NTPase"/>
</dbReference>
<evidence type="ECO:0000256" key="3">
    <source>
        <dbReference type="ARBA" id="ARBA00023125"/>
    </source>
</evidence>
<sequence length="173" mass="18967">MSVSAVVPNDVSFGPATKGVLIKGKNNSGKTVFLRSIGTAQLFAQAGLPVCAESASISIRRGLYTHFAAAEKELNGYQSAGRFEQEVSDIADIVRKAESCSLVLMNETFQTTSYSEGAEGIFNILKYFEEMNITWVFVSHLNDIFKMFSCDGSRIMLLGTSESTKYKLDSIIY</sequence>
<comment type="caution">
    <text evidence="5">The sequence shown here is derived from an EMBL/GenBank/DDBJ whole genome shotgun (WGS) entry which is preliminary data.</text>
</comment>
<keyword evidence="5" id="KW-0255">Endonuclease</keyword>
<dbReference type="GO" id="GO:0004519">
    <property type="term" value="F:endonuclease activity"/>
    <property type="evidence" value="ECO:0007669"/>
    <property type="project" value="UniProtKB-KW"/>
</dbReference>
<evidence type="ECO:0000313" key="5">
    <source>
        <dbReference type="EMBL" id="MPM63677.1"/>
    </source>
</evidence>
<gene>
    <name evidence="5" type="primary">mutS2_35</name>
    <name evidence="5" type="ORF">SDC9_110558</name>
</gene>
<dbReference type="GO" id="GO:0030983">
    <property type="term" value="F:mismatched DNA binding"/>
    <property type="evidence" value="ECO:0007669"/>
    <property type="project" value="InterPro"/>
</dbReference>
<keyword evidence="5" id="KW-0378">Hydrolase</keyword>
<evidence type="ECO:0000256" key="2">
    <source>
        <dbReference type="ARBA" id="ARBA00022840"/>
    </source>
</evidence>
<evidence type="ECO:0000256" key="1">
    <source>
        <dbReference type="ARBA" id="ARBA00022741"/>
    </source>
</evidence>
<dbReference type="Pfam" id="PF00488">
    <property type="entry name" value="MutS_V"/>
    <property type="match status" value="1"/>
</dbReference>
<dbReference type="SMART" id="SM00534">
    <property type="entry name" value="MUTSac"/>
    <property type="match status" value="1"/>
</dbReference>
<evidence type="ECO:0000259" key="4">
    <source>
        <dbReference type="SMART" id="SM00534"/>
    </source>
</evidence>
<dbReference type="GO" id="GO:0140664">
    <property type="term" value="F:ATP-dependent DNA damage sensor activity"/>
    <property type="evidence" value="ECO:0007669"/>
    <property type="project" value="InterPro"/>
</dbReference>
<protein>
    <submittedName>
        <fullName evidence="5">Endonuclease MutS2</fullName>
        <ecNumber evidence="5">3.1.-.-</ecNumber>
    </submittedName>
</protein>
<organism evidence="5">
    <name type="scientific">bioreactor metagenome</name>
    <dbReference type="NCBI Taxonomy" id="1076179"/>
    <lineage>
        <taxon>unclassified sequences</taxon>
        <taxon>metagenomes</taxon>
        <taxon>ecological metagenomes</taxon>
    </lineage>
</organism>
<dbReference type="SUPFAM" id="SSF52540">
    <property type="entry name" value="P-loop containing nucleoside triphosphate hydrolases"/>
    <property type="match status" value="1"/>
</dbReference>
<keyword evidence="3" id="KW-0238">DNA-binding</keyword>
<keyword evidence="1" id="KW-0547">Nucleotide-binding</keyword>
<feature type="domain" description="DNA mismatch repair proteins mutS family" evidence="4">
    <location>
        <begin position="17"/>
        <end position="170"/>
    </location>
</feature>
<dbReference type="Gene3D" id="3.40.50.300">
    <property type="entry name" value="P-loop containing nucleotide triphosphate hydrolases"/>
    <property type="match status" value="1"/>
</dbReference>
<dbReference type="InterPro" id="IPR045076">
    <property type="entry name" value="MutS"/>
</dbReference>
<dbReference type="GO" id="GO:0016787">
    <property type="term" value="F:hydrolase activity"/>
    <property type="evidence" value="ECO:0007669"/>
    <property type="project" value="UniProtKB-KW"/>
</dbReference>
<proteinExistence type="predicted"/>
<dbReference type="AlphaFoldDB" id="A0A645BEB6"/>